<dbReference type="SMART" id="SM00408">
    <property type="entry name" value="IGc2"/>
    <property type="match status" value="1"/>
</dbReference>
<dbReference type="PANTHER" id="PTHR12231">
    <property type="entry name" value="CTX-RELATED TYPE I TRANSMEMBRANE PROTEIN"/>
    <property type="match status" value="1"/>
</dbReference>
<dbReference type="GeneID" id="116295416"/>
<dbReference type="KEGG" id="aten:116295416"/>
<name>A0A6P8HRR8_ACTTE</name>
<proteinExistence type="predicted"/>
<evidence type="ECO:0000256" key="3">
    <source>
        <dbReference type="ARBA" id="ARBA00023157"/>
    </source>
</evidence>
<dbReference type="AlphaFoldDB" id="A0A6P8HRR8"/>
<dbReference type="PROSITE" id="PS50835">
    <property type="entry name" value="IG_LIKE"/>
    <property type="match status" value="1"/>
</dbReference>
<dbReference type="RefSeq" id="XP_031559074.1">
    <property type="nucleotide sequence ID" value="XM_031703214.1"/>
</dbReference>
<dbReference type="InterPro" id="IPR051170">
    <property type="entry name" value="Neural/epithelial_adhesion"/>
</dbReference>
<dbReference type="PANTHER" id="PTHR12231:SF253">
    <property type="entry name" value="DPR-INTERACTING PROTEIN ETA, ISOFORM B-RELATED"/>
    <property type="match status" value="1"/>
</dbReference>
<dbReference type="InParanoid" id="A0A6P8HRR8"/>
<feature type="domain" description="Ig-like" evidence="5">
    <location>
        <begin position="44"/>
        <end position="149"/>
    </location>
</feature>
<accession>A0A6P8HRR8</accession>
<dbReference type="InterPro" id="IPR003598">
    <property type="entry name" value="Ig_sub2"/>
</dbReference>
<gene>
    <name evidence="7" type="primary">LOC116295416</name>
</gene>
<evidence type="ECO:0000313" key="6">
    <source>
        <dbReference type="Proteomes" id="UP000515163"/>
    </source>
</evidence>
<keyword evidence="3" id="KW-1015">Disulfide bond</keyword>
<keyword evidence="2" id="KW-0677">Repeat</keyword>
<dbReference type="InterPro" id="IPR003599">
    <property type="entry name" value="Ig_sub"/>
</dbReference>
<evidence type="ECO:0000256" key="4">
    <source>
        <dbReference type="ARBA" id="ARBA00023319"/>
    </source>
</evidence>
<keyword evidence="1" id="KW-0732">Signal</keyword>
<evidence type="ECO:0000256" key="1">
    <source>
        <dbReference type="ARBA" id="ARBA00022729"/>
    </source>
</evidence>
<evidence type="ECO:0000313" key="7">
    <source>
        <dbReference type="RefSeq" id="XP_031559074.1"/>
    </source>
</evidence>
<dbReference type="InterPro" id="IPR007110">
    <property type="entry name" value="Ig-like_dom"/>
</dbReference>
<dbReference type="Pfam" id="PF13927">
    <property type="entry name" value="Ig_3"/>
    <property type="match status" value="1"/>
</dbReference>
<keyword evidence="6" id="KW-1185">Reference proteome</keyword>
<reference evidence="7" key="1">
    <citation type="submission" date="2025-08" db="UniProtKB">
        <authorList>
            <consortium name="RefSeq"/>
        </authorList>
    </citation>
    <scope>IDENTIFICATION</scope>
    <source>
        <tissue evidence="7">Tentacle</tissue>
    </source>
</reference>
<organism evidence="6 7">
    <name type="scientific">Actinia tenebrosa</name>
    <name type="common">Australian red waratah sea anemone</name>
    <dbReference type="NCBI Taxonomy" id="6105"/>
    <lineage>
        <taxon>Eukaryota</taxon>
        <taxon>Metazoa</taxon>
        <taxon>Cnidaria</taxon>
        <taxon>Anthozoa</taxon>
        <taxon>Hexacorallia</taxon>
        <taxon>Actiniaria</taxon>
        <taxon>Actiniidae</taxon>
        <taxon>Actinia</taxon>
    </lineage>
</organism>
<dbReference type="InterPro" id="IPR036179">
    <property type="entry name" value="Ig-like_dom_sf"/>
</dbReference>
<dbReference type="Gene3D" id="2.60.40.10">
    <property type="entry name" value="Immunoglobulins"/>
    <property type="match status" value="1"/>
</dbReference>
<dbReference type="OrthoDB" id="10253954at2759"/>
<keyword evidence="4" id="KW-0393">Immunoglobulin domain</keyword>
<evidence type="ECO:0000256" key="2">
    <source>
        <dbReference type="ARBA" id="ARBA00022737"/>
    </source>
</evidence>
<dbReference type="InterPro" id="IPR013783">
    <property type="entry name" value="Ig-like_fold"/>
</dbReference>
<evidence type="ECO:0000259" key="5">
    <source>
        <dbReference type="PROSITE" id="PS50835"/>
    </source>
</evidence>
<dbReference type="SUPFAM" id="SSF48726">
    <property type="entry name" value="Immunoglobulin"/>
    <property type="match status" value="1"/>
</dbReference>
<protein>
    <submittedName>
        <fullName evidence="7">Vascular cell adhesion protein 1-like</fullName>
    </submittedName>
</protein>
<sequence length="174" mass="19130">MLCGRNSNPDPGSFRTWRIYKCTATNIFPGEAVAFDSLVVQDGTKIVKKPSPVIKEEGHTATFTCTASGSPTPKITWSKLFDSLPAGRYKVSQERAVKTHKINGAIIKTKLLSSNLTLMNLSTTNSGTYICEANNKLNNKKVIGQSTVLRALSFRVLPPSRIEARESDRVLIRC</sequence>
<dbReference type="Proteomes" id="UP000515163">
    <property type="component" value="Unplaced"/>
</dbReference>
<dbReference type="SMART" id="SM00409">
    <property type="entry name" value="IG"/>
    <property type="match status" value="1"/>
</dbReference>